<dbReference type="RefSeq" id="WP_161815270.1">
    <property type="nucleotide sequence ID" value="NZ_BLJN01000006.1"/>
</dbReference>
<dbReference type="PRINTS" id="PR01790">
    <property type="entry name" value="SMP30FAMILY"/>
</dbReference>
<feature type="binding site" evidence="3">
    <location>
        <position position="99"/>
    </location>
    <ligand>
        <name>substrate</name>
    </ligand>
</feature>
<proteinExistence type="inferred from homology"/>
<evidence type="ECO:0000313" key="6">
    <source>
        <dbReference type="Proteomes" id="UP000445000"/>
    </source>
</evidence>
<feature type="binding site" evidence="3">
    <location>
        <position position="16"/>
    </location>
    <ligand>
        <name>a divalent metal cation</name>
        <dbReference type="ChEBI" id="CHEBI:60240"/>
    </ligand>
</feature>
<evidence type="ECO:0000256" key="3">
    <source>
        <dbReference type="PIRSR" id="PIRSR605511-2"/>
    </source>
</evidence>
<keyword evidence="3" id="KW-0479">Metal-binding</keyword>
<name>A0A829YLU2_9GAMM</name>
<keyword evidence="6" id="KW-1185">Reference proteome</keyword>
<feature type="active site" description="Proton donor/acceptor" evidence="2">
    <location>
        <position position="200"/>
    </location>
</feature>
<dbReference type="GO" id="GO:0005509">
    <property type="term" value="F:calcium ion binding"/>
    <property type="evidence" value="ECO:0007669"/>
    <property type="project" value="TreeGrafter"/>
</dbReference>
<dbReference type="Proteomes" id="UP000445000">
    <property type="component" value="Unassembled WGS sequence"/>
</dbReference>
<comment type="caution">
    <text evidence="5">The sequence shown here is derived from an EMBL/GenBank/DDBJ whole genome shotgun (WGS) entry which is preliminary data.</text>
</comment>
<dbReference type="GO" id="GO:0019853">
    <property type="term" value="P:L-ascorbic acid biosynthetic process"/>
    <property type="evidence" value="ECO:0007669"/>
    <property type="project" value="TreeGrafter"/>
</dbReference>
<comment type="similarity">
    <text evidence="1">Belongs to the SMP-30/CGR1 family.</text>
</comment>
<accession>A0A829YLU2</accession>
<evidence type="ECO:0000256" key="2">
    <source>
        <dbReference type="PIRSR" id="PIRSR605511-1"/>
    </source>
</evidence>
<dbReference type="AlphaFoldDB" id="A0A829YLU2"/>
<feature type="binding site" evidence="3">
    <location>
        <position position="200"/>
    </location>
    <ligand>
        <name>a divalent metal cation</name>
        <dbReference type="ChEBI" id="CHEBI:60240"/>
    </ligand>
</feature>
<evidence type="ECO:0000313" key="5">
    <source>
        <dbReference type="EMBL" id="GFE83678.1"/>
    </source>
</evidence>
<gene>
    <name evidence="5" type="ORF">GCM10011487_56780</name>
</gene>
<dbReference type="PANTHER" id="PTHR10907:SF47">
    <property type="entry name" value="REGUCALCIN"/>
    <property type="match status" value="1"/>
</dbReference>
<dbReference type="SUPFAM" id="SSF63829">
    <property type="entry name" value="Calcium-dependent phosphotriesterase"/>
    <property type="match status" value="1"/>
</dbReference>
<feature type="binding site" evidence="3">
    <location>
        <position position="101"/>
    </location>
    <ligand>
        <name>substrate</name>
    </ligand>
</feature>
<dbReference type="InterPro" id="IPR011042">
    <property type="entry name" value="6-blade_b-propeller_TolB-like"/>
</dbReference>
<dbReference type="Gene3D" id="2.120.10.30">
    <property type="entry name" value="TolB, C-terminal domain"/>
    <property type="match status" value="1"/>
</dbReference>
<comment type="cofactor">
    <cofactor evidence="3">
        <name>Zn(2+)</name>
        <dbReference type="ChEBI" id="CHEBI:29105"/>
    </cofactor>
    <text evidence="3">Binds 1 divalent metal cation per subunit.</text>
</comment>
<evidence type="ECO:0000256" key="1">
    <source>
        <dbReference type="ARBA" id="ARBA00008853"/>
    </source>
</evidence>
<dbReference type="Pfam" id="PF08450">
    <property type="entry name" value="SGL"/>
    <property type="match status" value="1"/>
</dbReference>
<feature type="domain" description="SMP-30/Gluconolactonase/LRE-like region" evidence="4">
    <location>
        <begin position="14"/>
        <end position="259"/>
    </location>
</feature>
<keyword evidence="3" id="KW-0862">Zinc</keyword>
<dbReference type="EMBL" id="BLJN01000006">
    <property type="protein sequence ID" value="GFE83678.1"/>
    <property type="molecule type" value="Genomic_DNA"/>
</dbReference>
<dbReference type="GO" id="GO:0004341">
    <property type="term" value="F:gluconolactonase activity"/>
    <property type="evidence" value="ECO:0007669"/>
    <property type="project" value="TreeGrafter"/>
</dbReference>
<dbReference type="InterPro" id="IPR005511">
    <property type="entry name" value="SMP-30"/>
</dbReference>
<feature type="binding site" evidence="3">
    <location>
        <position position="150"/>
    </location>
    <ligand>
        <name>a divalent metal cation</name>
        <dbReference type="ChEBI" id="CHEBI:60240"/>
    </ligand>
</feature>
<protein>
    <recommendedName>
        <fullName evidence="4">SMP-30/Gluconolactonase/LRE-like region domain-containing protein</fullName>
    </recommendedName>
</protein>
<sequence>MTDIQCVVDAKALLGEGVCWDAEAQCLWWLDIFAQAIHRYEPKTGQSTTISTPMRPGCLAVRRQGGLVVAMGDGFYFLDPTRGRFESIVNVEADIPETRMNDGKTDREGRFWSGTVFEADGQTPRPIGSLYCLSENLTTKKAATGFVCSNGLAWSPNSRKLYFTDSATPYVWQWDFDASTGEMDRREVFIDLSAEQAVGDGATVDAEGCYWLTLPFKGKVHQYDPSGKLMRAISLPTDTPTCCEFGGPELDVLYVSTATLRRTPDQLRDQPWAGALLAIDTGSKGLPGSAFAG</sequence>
<reference evidence="6" key="1">
    <citation type="submission" date="2020-01" db="EMBL/GenBank/DDBJ databases">
        <title>'Steroidobacter agaridevorans' sp. nov., agar-degrading bacteria isolated from rhizosphere soils.</title>
        <authorList>
            <person name="Ikenaga M."/>
            <person name="Kataoka M."/>
            <person name="Murouchi A."/>
            <person name="Katsuragi S."/>
            <person name="Sakai M."/>
        </authorList>
    </citation>
    <scope>NUCLEOTIDE SEQUENCE [LARGE SCALE GENOMIC DNA]</scope>
    <source>
        <strain evidence="6">YU21-B</strain>
    </source>
</reference>
<evidence type="ECO:0000259" key="4">
    <source>
        <dbReference type="Pfam" id="PF08450"/>
    </source>
</evidence>
<organism evidence="5 6">
    <name type="scientific">Steroidobacter agaridevorans</name>
    <dbReference type="NCBI Taxonomy" id="2695856"/>
    <lineage>
        <taxon>Bacteria</taxon>
        <taxon>Pseudomonadati</taxon>
        <taxon>Pseudomonadota</taxon>
        <taxon>Gammaproteobacteria</taxon>
        <taxon>Steroidobacterales</taxon>
        <taxon>Steroidobacteraceae</taxon>
        <taxon>Steroidobacter</taxon>
    </lineage>
</organism>
<dbReference type="PANTHER" id="PTHR10907">
    <property type="entry name" value="REGUCALCIN"/>
    <property type="match status" value="1"/>
</dbReference>
<dbReference type="InterPro" id="IPR013658">
    <property type="entry name" value="SGL"/>
</dbReference>